<evidence type="ECO:0000256" key="5">
    <source>
        <dbReference type="ARBA" id="ARBA00023002"/>
    </source>
</evidence>
<name>A0A0B8N2M5_TALPI</name>
<evidence type="ECO:0000256" key="2">
    <source>
        <dbReference type="ARBA" id="ARBA00008072"/>
    </source>
</evidence>
<sequence length="356" mass="39225">MSDSNQEETQALEERFKSALWLAIGKIVDEETMQLGVNATPQFIGALTEMSGRSSYFAGNVQSKEDDHHNRQISDSLKGTRHVTCEMSGVVQEVGMGVSQFVKGQSVVLMPLQPEYEFQDCEHGKRQRVIENGFMNSKAIFSAPSSYLYPLPASVSLQSARYLAALATANHALLRTSPFRSLDNVLIVSSNCISLCLVRLLSLHNALQIIVVEQNPILKRLAVQFGATHVLDPGDIDISESVRLLTDDMGADIVFQISDQCDYEPTNDIASSTSMLKRIKVRNAANSAISACRTRGTIVNIGPREMYEGRKSKFRNELMMHEVQYMGSAGYDFASLKAAVGLMERGDVKFEGLSLA</sequence>
<dbReference type="Pfam" id="PF15630">
    <property type="entry name" value="CENP-S"/>
    <property type="match status" value="1"/>
</dbReference>
<dbReference type="GO" id="GO:0016491">
    <property type="term" value="F:oxidoreductase activity"/>
    <property type="evidence" value="ECO:0007669"/>
    <property type="project" value="UniProtKB-KW"/>
</dbReference>
<gene>
    <name evidence="6" type="ORF">TCE0_050f18228</name>
</gene>
<dbReference type="AlphaFoldDB" id="A0A0B8N2M5"/>
<dbReference type="Gene3D" id="1.10.20.10">
    <property type="entry name" value="Histone, subunit A"/>
    <property type="match status" value="1"/>
</dbReference>
<dbReference type="GO" id="GO:0046872">
    <property type="term" value="F:metal ion binding"/>
    <property type="evidence" value="ECO:0007669"/>
    <property type="project" value="UniProtKB-KW"/>
</dbReference>
<dbReference type="SUPFAM" id="SSF50129">
    <property type="entry name" value="GroES-like"/>
    <property type="match status" value="1"/>
</dbReference>
<reference evidence="7" key="1">
    <citation type="journal article" date="2015" name="Genome Announc.">
        <title>Draft genome sequence of Talaromyces cellulolyticus strain Y-94, a source of lignocellulosic biomass-degrading enzymes.</title>
        <authorList>
            <person name="Fujii T."/>
            <person name="Koike H."/>
            <person name="Sawayama S."/>
            <person name="Yano S."/>
            <person name="Inoue H."/>
        </authorList>
    </citation>
    <scope>NUCLEOTIDE SEQUENCE [LARGE SCALE GENOMIC DNA]</scope>
    <source>
        <strain evidence="7">Y-94</strain>
    </source>
</reference>
<dbReference type="Proteomes" id="UP000053095">
    <property type="component" value="Unassembled WGS sequence"/>
</dbReference>
<dbReference type="Gene3D" id="3.40.50.720">
    <property type="entry name" value="NAD(P)-binding Rossmann-like Domain"/>
    <property type="match status" value="1"/>
</dbReference>
<evidence type="ECO:0000256" key="4">
    <source>
        <dbReference type="ARBA" id="ARBA00022833"/>
    </source>
</evidence>
<comment type="similarity">
    <text evidence="2">Belongs to the zinc-containing alcohol dehydrogenase family.</text>
</comment>
<evidence type="ECO:0000256" key="3">
    <source>
        <dbReference type="ARBA" id="ARBA00022723"/>
    </source>
</evidence>
<dbReference type="SUPFAM" id="SSF51735">
    <property type="entry name" value="NAD(P)-binding Rossmann-fold domains"/>
    <property type="match status" value="1"/>
</dbReference>
<evidence type="ECO:0000313" key="6">
    <source>
        <dbReference type="EMBL" id="GAM43426.1"/>
    </source>
</evidence>
<dbReference type="PANTHER" id="PTHR43350">
    <property type="entry name" value="NAD-DEPENDENT ALCOHOL DEHYDROGENASE"/>
    <property type="match status" value="1"/>
</dbReference>
<evidence type="ECO:0000313" key="7">
    <source>
        <dbReference type="Proteomes" id="UP000053095"/>
    </source>
</evidence>
<keyword evidence="4" id="KW-0862">Zinc</keyword>
<accession>A0A0B8N2M5</accession>
<protein>
    <submittedName>
        <fullName evidence="6">Quinone oxidoreductase</fullName>
    </submittedName>
</protein>
<dbReference type="InterPro" id="IPR029003">
    <property type="entry name" value="CENP-S/Mhf1"/>
</dbReference>
<dbReference type="PANTHER" id="PTHR43350:SF19">
    <property type="entry name" value="D-GULOSIDE 3-DEHYDROGENASE"/>
    <property type="match status" value="1"/>
</dbReference>
<organism evidence="6 7">
    <name type="scientific">Talaromyces pinophilus</name>
    <name type="common">Penicillium pinophilum</name>
    <dbReference type="NCBI Taxonomy" id="128442"/>
    <lineage>
        <taxon>Eukaryota</taxon>
        <taxon>Fungi</taxon>
        <taxon>Dikarya</taxon>
        <taxon>Ascomycota</taxon>
        <taxon>Pezizomycotina</taxon>
        <taxon>Eurotiomycetes</taxon>
        <taxon>Eurotiomycetidae</taxon>
        <taxon>Eurotiales</taxon>
        <taxon>Trichocomaceae</taxon>
        <taxon>Talaromyces</taxon>
        <taxon>Talaromyces sect. Talaromyces</taxon>
    </lineage>
</organism>
<keyword evidence="3" id="KW-0479">Metal-binding</keyword>
<dbReference type="InterPro" id="IPR009072">
    <property type="entry name" value="Histone-fold"/>
</dbReference>
<dbReference type="InterPro" id="IPR036291">
    <property type="entry name" value="NAD(P)-bd_dom_sf"/>
</dbReference>
<dbReference type="InterPro" id="IPR011032">
    <property type="entry name" value="GroES-like_sf"/>
</dbReference>
<keyword evidence="5" id="KW-0560">Oxidoreductase</keyword>
<dbReference type="GO" id="GO:0046982">
    <property type="term" value="F:protein heterodimerization activity"/>
    <property type="evidence" value="ECO:0007669"/>
    <property type="project" value="InterPro"/>
</dbReference>
<keyword evidence="7" id="KW-1185">Reference proteome</keyword>
<dbReference type="GO" id="GO:0071821">
    <property type="term" value="C:FANCM-MHF complex"/>
    <property type="evidence" value="ECO:0007669"/>
    <property type="project" value="InterPro"/>
</dbReference>
<dbReference type="Gene3D" id="3.90.180.10">
    <property type="entry name" value="Medium-chain alcohol dehydrogenases, catalytic domain"/>
    <property type="match status" value="1"/>
</dbReference>
<evidence type="ECO:0000256" key="1">
    <source>
        <dbReference type="ARBA" id="ARBA00001947"/>
    </source>
</evidence>
<comment type="cofactor">
    <cofactor evidence="1">
        <name>Zn(2+)</name>
        <dbReference type="ChEBI" id="CHEBI:29105"/>
    </cofactor>
</comment>
<dbReference type="EMBL" id="DF933846">
    <property type="protein sequence ID" value="GAM43426.1"/>
    <property type="molecule type" value="Genomic_DNA"/>
</dbReference>
<proteinExistence type="inferred from homology"/>